<evidence type="ECO:0000256" key="1">
    <source>
        <dbReference type="ARBA" id="ARBA00004651"/>
    </source>
</evidence>
<dbReference type="EMBL" id="CP003221">
    <property type="protein sequence ID" value="EGJ48552.1"/>
    <property type="molecule type" value="Genomic_DNA"/>
</dbReference>
<sequence>MPLRRIRKNIPCTPRWVVQAVLAHPGLTLLLAVALTGWLGWYTVSHFAISTDMTEMVSDELPFRQVRKKLDQAFPGQRETLVAVVESDAPEMARAFQEKLAARLRRMAPEAGLESVFAPGADEFFRRNGILLRELDQVEETVDNLAGVQPFLTPLAEDLSLPSLLSTLGDFLIVGGQELEDAETLPKLFASMNRTIEGALQGRLEYLSWQELMRGDDGQEDEISREFVVVRPRLDYGKLNPGRQAIQSLRAAAQEVEQEVPGVRVRLTGNVALKSDDLRSVESSVGLGFGLSFIAVAALLYIGLASWRMVLASLATLLMGLTCTLGFAMLAIGRLNLISVAFVVLYIGLGIDYAIQYSLSYRENMRRRLEKHQALAQAAEETGNALMLCSVTTALGFYSFVPTTYIGASELGLISGTGMFIILAATMTVLPAMFALMPTDLTQGRSLSLGRRVSRFPARRARLVTGSAVVLIIASLALLPGVHFDANPLNLSDQDAESVVTARDLFRTGDNSPWNISLLAHSREEGAREAARLAELPEVARTVHIGDFLPTDVEDKLTALQDLEFILPPLPPAPEPIEVRHCEYASCRAAFENFGQALETYLRESGRGQSKAARLLASVREFTARLSDRQSGESALRLLEQAMLRPMAALLESLRDLRRAEPFGLRDLPPELLEQYVSPQGVYLVQAFPSEDLSIPENQKRFVAAVRAVDPEVTGPPVAVLESGQTISGAFLQAMLIAVGLISLFLLLVLRSARETALMLMPLTLAILYTLGTMTALGIAFNFANIIVVPLILGIGVDYSIHLVQRYRSGNESAEELLGTATARGVLFSALTTTASFVSLAFSPHDGMAGMGLLLTVSIGLMLLATLMILPAVLALWPGLANKHNKAR</sequence>
<feature type="transmembrane region" description="Helical" evidence="6">
    <location>
        <begin position="382"/>
        <end position="401"/>
    </location>
</feature>
<reference evidence="8 9" key="1">
    <citation type="journal article" date="2011" name="J. Bacteriol.">
        <title>Genome sequence of the mercury-methylating and pleomorphic Desulfovibrio africanus Strain Walvis Bay.</title>
        <authorList>
            <person name="Brown S.D."/>
            <person name="Wall J.D."/>
            <person name="Kucken A.M."/>
            <person name="Gilmour C.C."/>
            <person name="Podar M."/>
            <person name="Brandt C.C."/>
            <person name="Teshima H."/>
            <person name="Detter J.C."/>
            <person name="Han C.S."/>
            <person name="Land M.L."/>
            <person name="Lucas S."/>
            <person name="Han J."/>
            <person name="Pennacchio L."/>
            <person name="Nolan M."/>
            <person name="Pitluck S."/>
            <person name="Woyke T."/>
            <person name="Goodwin L."/>
            <person name="Palumbo A.V."/>
            <person name="Elias D.A."/>
        </authorList>
    </citation>
    <scope>NUCLEOTIDE SEQUENCE [LARGE SCALE GENOMIC DNA]</scope>
    <source>
        <strain evidence="8 9">Walvis Bay</strain>
    </source>
</reference>
<dbReference type="NCBIfam" id="TIGR03480">
    <property type="entry name" value="HpnN"/>
    <property type="match status" value="1"/>
</dbReference>
<evidence type="ECO:0000256" key="2">
    <source>
        <dbReference type="ARBA" id="ARBA00022475"/>
    </source>
</evidence>
<gene>
    <name evidence="8" type="ORF">Desaf_0192</name>
</gene>
<evidence type="ECO:0000256" key="3">
    <source>
        <dbReference type="ARBA" id="ARBA00022692"/>
    </source>
</evidence>
<dbReference type="Proteomes" id="UP000007844">
    <property type="component" value="Chromosome"/>
</dbReference>
<dbReference type="PANTHER" id="PTHR33406">
    <property type="entry name" value="MEMBRANE PROTEIN MJ1562-RELATED"/>
    <property type="match status" value="1"/>
</dbReference>
<feature type="transmembrane region" description="Helical" evidence="6">
    <location>
        <begin position="783"/>
        <end position="804"/>
    </location>
</feature>
<accession>F3YVG0</accession>
<protein>
    <submittedName>
        <fullName evidence="8">Hopanoid biosynthesis associated RND transporter like protein HpnN</fullName>
    </submittedName>
</protein>
<dbReference type="Pfam" id="PF03176">
    <property type="entry name" value="MMPL"/>
    <property type="match status" value="2"/>
</dbReference>
<evidence type="ECO:0000256" key="4">
    <source>
        <dbReference type="ARBA" id="ARBA00022989"/>
    </source>
</evidence>
<dbReference type="AlphaFoldDB" id="F3YVG0"/>
<keyword evidence="3 6" id="KW-0812">Transmembrane</keyword>
<dbReference type="PANTHER" id="PTHR33406:SF13">
    <property type="entry name" value="MEMBRANE PROTEIN YDFJ"/>
    <property type="match status" value="1"/>
</dbReference>
<feature type="transmembrane region" description="Helical" evidence="6">
    <location>
        <begin position="461"/>
        <end position="482"/>
    </location>
</feature>
<evidence type="ECO:0000313" key="9">
    <source>
        <dbReference type="Proteomes" id="UP000007844"/>
    </source>
</evidence>
<evidence type="ECO:0000256" key="6">
    <source>
        <dbReference type="SAM" id="Phobius"/>
    </source>
</evidence>
<dbReference type="GO" id="GO:0005886">
    <property type="term" value="C:plasma membrane"/>
    <property type="evidence" value="ECO:0007669"/>
    <property type="project" value="UniProtKB-SubCell"/>
</dbReference>
<evidence type="ECO:0000313" key="8">
    <source>
        <dbReference type="EMBL" id="EGJ48552.1"/>
    </source>
</evidence>
<feature type="transmembrane region" description="Helical" evidence="6">
    <location>
        <begin position="825"/>
        <end position="842"/>
    </location>
</feature>
<dbReference type="InterPro" id="IPR000731">
    <property type="entry name" value="SSD"/>
</dbReference>
<dbReference type="InterPro" id="IPR004869">
    <property type="entry name" value="MMPL_dom"/>
</dbReference>
<feature type="transmembrane region" description="Helical" evidence="6">
    <location>
        <begin position="338"/>
        <end position="361"/>
    </location>
</feature>
<dbReference type="HOGENOM" id="CLU_009099_0_0_7"/>
<keyword evidence="5 6" id="KW-0472">Membrane</keyword>
<name>F3YVG0_DESAF</name>
<comment type="subcellular location">
    <subcellularLocation>
        <location evidence="1">Cell membrane</location>
        <topology evidence="1">Multi-pass membrane protein</topology>
    </subcellularLocation>
</comment>
<feature type="transmembrane region" description="Helical" evidence="6">
    <location>
        <begin position="854"/>
        <end position="880"/>
    </location>
</feature>
<feature type="transmembrane region" description="Helical" evidence="6">
    <location>
        <begin position="311"/>
        <end position="332"/>
    </location>
</feature>
<evidence type="ECO:0000256" key="5">
    <source>
        <dbReference type="ARBA" id="ARBA00023136"/>
    </source>
</evidence>
<dbReference type="KEGG" id="daf:Desaf_0192"/>
<keyword evidence="4 6" id="KW-1133">Transmembrane helix</keyword>
<dbReference type="STRING" id="690850.Desaf_0192"/>
<feature type="transmembrane region" description="Helical" evidence="6">
    <location>
        <begin position="285"/>
        <end position="304"/>
    </location>
</feature>
<dbReference type="PROSITE" id="PS50156">
    <property type="entry name" value="SSD"/>
    <property type="match status" value="1"/>
</dbReference>
<keyword evidence="2" id="KW-1003">Cell membrane</keyword>
<dbReference type="eggNOG" id="COG0841">
    <property type="taxonomic scope" value="Bacteria"/>
</dbReference>
<feature type="transmembrane region" description="Helical" evidence="6">
    <location>
        <begin position="730"/>
        <end position="750"/>
    </location>
</feature>
<organism evidence="8 9">
    <name type="scientific">Desulfocurvibacter africanus subsp. africanus str. Walvis Bay</name>
    <dbReference type="NCBI Taxonomy" id="690850"/>
    <lineage>
        <taxon>Bacteria</taxon>
        <taxon>Pseudomonadati</taxon>
        <taxon>Thermodesulfobacteriota</taxon>
        <taxon>Desulfovibrionia</taxon>
        <taxon>Desulfovibrionales</taxon>
        <taxon>Desulfovibrionaceae</taxon>
        <taxon>Desulfocurvibacter</taxon>
    </lineage>
</organism>
<dbReference type="Gene3D" id="1.20.1640.10">
    <property type="entry name" value="Multidrug efflux transporter AcrB transmembrane domain"/>
    <property type="match status" value="2"/>
</dbReference>
<dbReference type="SUPFAM" id="SSF82866">
    <property type="entry name" value="Multidrug efflux transporter AcrB transmembrane domain"/>
    <property type="match status" value="2"/>
</dbReference>
<feature type="transmembrane region" description="Helical" evidence="6">
    <location>
        <begin position="757"/>
        <end position="777"/>
    </location>
</feature>
<dbReference type="RefSeq" id="WP_014258417.1">
    <property type="nucleotide sequence ID" value="NC_016629.1"/>
</dbReference>
<evidence type="ECO:0000259" key="7">
    <source>
        <dbReference type="PROSITE" id="PS50156"/>
    </source>
</evidence>
<feature type="transmembrane region" description="Helical" evidence="6">
    <location>
        <begin position="413"/>
        <end position="436"/>
    </location>
</feature>
<proteinExistence type="predicted"/>
<dbReference type="InterPro" id="IPR017841">
    <property type="entry name" value="Hopanoid_biosynth_HpnN"/>
</dbReference>
<keyword evidence="9" id="KW-1185">Reference proteome</keyword>
<dbReference type="InterPro" id="IPR050545">
    <property type="entry name" value="Mycobact_MmpL"/>
</dbReference>
<feature type="domain" description="SSD" evidence="7">
    <location>
        <begin position="319"/>
        <end position="436"/>
    </location>
</feature>
<feature type="transmembrane region" description="Helical" evidence="6">
    <location>
        <begin position="21"/>
        <end position="41"/>
    </location>
</feature>